<keyword evidence="2" id="KW-1185">Reference proteome</keyword>
<dbReference type="EMBL" id="BKCP01006693">
    <property type="protein sequence ID" value="GER43620.1"/>
    <property type="molecule type" value="Genomic_DNA"/>
</dbReference>
<name>A0A5A7QEG5_STRAF</name>
<reference evidence="2" key="1">
    <citation type="journal article" date="2019" name="Curr. Biol.">
        <title>Genome Sequence of Striga asiatica Provides Insight into the Evolution of Plant Parasitism.</title>
        <authorList>
            <person name="Yoshida S."/>
            <person name="Kim S."/>
            <person name="Wafula E.K."/>
            <person name="Tanskanen J."/>
            <person name="Kim Y.M."/>
            <person name="Honaas L."/>
            <person name="Yang Z."/>
            <person name="Spallek T."/>
            <person name="Conn C.E."/>
            <person name="Ichihashi Y."/>
            <person name="Cheong K."/>
            <person name="Cui S."/>
            <person name="Der J.P."/>
            <person name="Gundlach H."/>
            <person name="Jiao Y."/>
            <person name="Hori C."/>
            <person name="Ishida J.K."/>
            <person name="Kasahara H."/>
            <person name="Kiba T."/>
            <person name="Kim M.S."/>
            <person name="Koo N."/>
            <person name="Laohavisit A."/>
            <person name="Lee Y.H."/>
            <person name="Lumba S."/>
            <person name="McCourt P."/>
            <person name="Mortimer J.C."/>
            <person name="Mutuku J.M."/>
            <person name="Nomura T."/>
            <person name="Sasaki-Sekimoto Y."/>
            <person name="Seto Y."/>
            <person name="Wang Y."/>
            <person name="Wakatake T."/>
            <person name="Sakakibara H."/>
            <person name="Demura T."/>
            <person name="Yamaguchi S."/>
            <person name="Yoneyama K."/>
            <person name="Manabe R.I."/>
            <person name="Nelson D.C."/>
            <person name="Schulman A.H."/>
            <person name="Timko M.P."/>
            <person name="dePamphilis C.W."/>
            <person name="Choi D."/>
            <person name="Shirasu K."/>
        </authorList>
    </citation>
    <scope>NUCLEOTIDE SEQUENCE [LARGE SCALE GENOMIC DNA]</scope>
    <source>
        <strain evidence="2">cv. UVA1</strain>
    </source>
</reference>
<protein>
    <submittedName>
        <fullName evidence="1">tRNA(Ile)-lysidine synthase</fullName>
    </submittedName>
</protein>
<organism evidence="1 2">
    <name type="scientific">Striga asiatica</name>
    <name type="common">Asiatic witchweed</name>
    <name type="synonym">Buchnera asiatica</name>
    <dbReference type="NCBI Taxonomy" id="4170"/>
    <lineage>
        <taxon>Eukaryota</taxon>
        <taxon>Viridiplantae</taxon>
        <taxon>Streptophyta</taxon>
        <taxon>Embryophyta</taxon>
        <taxon>Tracheophyta</taxon>
        <taxon>Spermatophyta</taxon>
        <taxon>Magnoliopsida</taxon>
        <taxon>eudicotyledons</taxon>
        <taxon>Gunneridae</taxon>
        <taxon>Pentapetalae</taxon>
        <taxon>asterids</taxon>
        <taxon>lamiids</taxon>
        <taxon>Lamiales</taxon>
        <taxon>Orobanchaceae</taxon>
        <taxon>Buchnereae</taxon>
        <taxon>Striga</taxon>
    </lineage>
</organism>
<sequence length="218" mass="23432">MSLNEARPNSVFSRRYLATQALDVSRSSATAAATLGSVLSRVMVFLTLSITSAVSFTYSSSEEAARARGGNSRAAPADRERKLRREAVEAAAEEAEGEAEAIILERMRGGVVGLGVAELGVMRVGEAMVEDYGRPDSWRPVTEKLLLNIHFTCNSSAVHLAPLSSSEVEIIHLYCLDVKISHKYMDKMSFHPSSVVTQPLQAASDGGTLTVAAKGWCL</sequence>
<evidence type="ECO:0000313" key="1">
    <source>
        <dbReference type="EMBL" id="GER43620.1"/>
    </source>
</evidence>
<dbReference type="AlphaFoldDB" id="A0A5A7QEG5"/>
<comment type="caution">
    <text evidence="1">The sequence shown here is derived from an EMBL/GenBank/DDBJ whole genome shotgun (WGS) entry which is preliminary data.</text>
</comment>
<gene>
    <name evidence="1" type="ORF">STAS_20484</name>
</gene>
<accession>A0A5A7QEG5</accession>
<proteinExistence type="predicted"/>
<dbReference type="Proteomes" id="UP000325081">
    <property type="component" value="Unassembled WGS sequence"/>
</dbReference>
<evidence type="ECO:0000313" key="2">
    <source>
        <dbReference type="Proteomes" id="UP000325081"/>
    </source>
</evidence>